<dbReference type="Proteomes" id="UP000314982">
    <property type="component" value="Unassembled WGS sequence"/>
</dbReference>
<dbReference type="PROSITE" id="PS50238">
    <property type="entry name" value="RHOGAP"/>
    <property type="match status" value="1"/>
</dbReference>
<protein>
    <recommendedName>
        <fullName evidence="1">Rho-GAP domain-containing protein</fullName>
    </recommendedName>
</protein>
<dbReference type="STRING" id="62062.ENSHHUP00000018258"/>
<accession>A0A4W5KLW7</accession>
<dbReference type="AlphaFoldDB" id="A0A4W5KLW7"/>
<reference evidence="2" key="3">
    <citation type="submission" date="2025-09" db="UniProtKB">
        <authorList>
            <consortium name="Ensembl"/>
        </authorList>
    </citation>
    <scope>IDENTIFICATION</scope>
</reference>
<evidence type="ECO:0000313" key="3">
    <source>
        <dbReference type="Proteomes" id="UP000314982"/>
    </source>
</evidence>
<dbReference type="Gene3D" id="1.10.555.10">
    <property type="entry name" value="Rho GTPase activation protein"/>
    <property type="match status" value="1"/>
</dbReference>
<organism evidence="2 3">
    <name type="scientific">Hucho hucho</name>
    <name type="common">huchen</name>
    <dbReference type="NCBI Taxonomy" id="62062"/>
    <lineage>
        <taxon>Eukaryota</taxon>
        <taxon>Metazoa</taxon>
        <taxon>Chordata</taxon>
        <taxon>Craniata</taxon>
        <taxon>Vertebrata</taxon>
        <taxon>Euteleostomi</taxon>
        <taxon>Actinopterygii</taxon>
        <taxon>Neopterygii</taxon>
        <taxon>Teleostei</taxon>
        <taxon>Protacanthopterygii</taxon>
        <taxon>Salmoniformes</taxon>
        <taxon>Salmonidae</taxon>
        <taxon>Salmoninae</taxon>
        <taxon>Hucho</taxon>
    </lineage>
</organism>
<feature type="domain" description="Rho-GAP" evidence="1">
    <location>
        <begin position="116"/>
        <end position="221"/>
    </location>
</feature>
<proteinExistence type="predicted"/>
<dbReference type="SMART" id="SM00324">
    <property type="entry name" value="RhoGAP"/>
    <property type="match status" value="1"/>
</dbReference>
<keyword evidence="3" id="KW-1185">Reference proteome</keyword>
<dbReference type="InterPro" id="IPR000198">
    <property type="entry name" value="RhoGAP_dom"/>
</dbReference>
<dbReference type="InterPro" id="IPR008936">
    <property type="entry name" value="Rho_GTPase_activation_prot"/>
</dbReference>
<reference evidence="2" key="2">
    <citation type="submission" date="2025-08" db="UniProtKB">
        <authorList>
            <consortium name="Ensembl"/>
        </authorList>
    </citation>
    <scope>IDENTIFICATION</scope>
</reference>
<dbReference type="InterPro" id="IPR052227">
    <property type="entry name" value="Arf-Rho-GAP_ANK-PH_domain"/>
</dbReference>
<dbReference type="Ensembl" id="ENSHHUT00000018915.1">
    <property type="protein sequence ID" value="ENSHHUP00000018258.1"/>
    <property type="gene ID" value="ENSHHUG00000011377.1"/>
</dbReference>
<dbReference type="GO" id="GO:0005737">
    <property type="term" value="C:cytoplasm"/>
    <property type="evidence" value="ECO:0007669"/>
    <property type="project" value="TreeGrafter"/>
</dbReference>
<dbReference type="GO" id="GO:0007165">
    <property type="term" value="P:signal transduction"/>
    <property type="evidence" value="ECO:0007669"/>
    <property type="project" value="InterPro"/>
</dbReference>
<dbReference type="GeneTree" id="ENSGT00940000157424"/>
<sequence length="221" mass="23802">VSLPPCLTPSLSPCLTPSLSPCLTPSPSPSLPPCLPVSLTPSLSHSLPLILPPSLLPLPLILPPSLLPLPLPLILPTPLPPSRTLYIEGERKLDFQGWCVGIQRAAGSAGDSLSQQQLTETDIPVVVDRCIDYITQCGLTSEGIYRKSGVNSRVAALCEAFRRDARSVRLKEEEHQVDDVSNTLKRFFRESGEGLFTIQAASAWLSTPGETYTPNPCTLTP</sequence>
<evidence type="ECO:0000313" key="2">
    <source>
        <dbReference type="Ensembl" id="ENSHHUP00000018258.1"/>
    </source>
</evidence>
<dbReference type="PANTHER" id="PTHR45899:SF3">
    <property type="entry name" value="ARF-GAP WITH RHO-GAP DOMAIN, ANK REPEAT AND PH DOMAIN-CONTAINING PROTEIN 1"/>
    <property type="match status" value="1"/>
</dbReference>
<dbReference type="SUPFAM" id="SSF48350">
    <property type="entry name" value="GTPase activation domain, GAP"/>
    <property type="match status" value="1"/>
</dbReference>
<reference evidence="3" key="1">
    <citation type="submission" date="2018-06" db="EMBL/GenBank/DDBJ databases">
        <title>Genome assembly of Danube salmon.</title>
        <authorList>
            <person name="Macqueen D.J."/>
            <person name="Gundappa M.K."/>
        </authorList>
    </citation>
    <scope>NUCLEOTIDE SEQUENCE [LARGE SCALE GENOMIC DNA]</scope>
</reference>
<dbReference type="GO" id="GO:0005096">
    <property type="term" value="F:GTPase activator activity"/>
    <property type="evidence" value="ECO:0007669"/>
    <property type="project" value="TreeGrafter"/>
</dbReference>
<name>A0A4W5KLW7_9TELE</name>
<dbReference type="PANTHER" id="PTHR45899">
    <property type="entry name" value="RHO GTPASE ACTIVATING PROTEIN AT 15B, ISOFORM C"/>
    <property type="match status" value="1"/>
</dbReference>
<evidence type="ECO:0000259" key="1">
    <source>
        <dbReference type="PROSITE" id="PS50238"/>
    </source>
</evidence>
<dbReference type="GO" id="GO:0005547">
    <property type="term" value="F:phosphatidylinositol-3,4,5-trisphosphate binding"/>
    <property type="evidence" value="ECO:0007669"/>
    <property type="project" value="TreeGrafter"/>
</dbReference>
<dbReference type="GO" id="GO:0008360">
    <property type="term" value="P:regulation of cell shape"/>
    <property type="evidence" value="ECO:0007669"/>
    <property type="project" value="TreeGrafter"/>
</dbReference>
<dbReference type="Pfam" id="PF00620">
    <property type="entry name" value="RhoGAP"/>
    <property type="match status" value="1"/>
</dbReference>